<gene>
    <name evidence="2" type="ORF">I6U51_06205</name>
</gene>
<evidence type="ECO:0000313" key="3">
    <source>
        <dbReference type="Proteomes" id="UP000622687"/>
    </source>
</evidence>
<comment type="caution">
    <text evidence="2">The sequence shown here is derived from an EMBL/GenBank/DDBJ whole genome shotgun (WGS) entry which is preliminary data.</text>
</comment>
<keyword evidence="3" id="KW-1185">Reference proteome</keyword>
<dbReference type="Proteomes" id="UP000622687">
    <property type="component" value="Unassembled WGS sequence"/>
</dbReference>
<sequence>MKHIEEELKKIKVIDRDDIIKFKNYIYKKYPKNTAVKNAKILSDTIHQVIYTKLDGIPEDFKSSIKIITLKNTLGSSKNLITLYDIFDSCVIDENLRTNFTGELISWVNVHSDTKIEMDEAQLYLQFKYDKEVNSNTLLKEDMHIESKEMPSNSVIEVENERIPFNSVMSLNNSCSSNFKSTLQNVLSYLNGLNFRSYIVILAICIFSISLSKGLVLKIKKAEYKSENYIFQTDKAIEVSTIHPNIHMPTYMRYKKVNEEKLKNFLNKRNSLLVKEPYFSTILSVSKEFNLNPIVLFSVAGQEQSFVPKDTTNASKIANNPYNVFHSWQEYNTDIKDSSSIVARTLIDLSKNTPENTDPFLWIGKKYAEDSKWGSGVRSIFEELSNYVN</sequence>
<protein>
    <submittedName>
        <fullName evidence="2">Uncharacterized protein</fullName>
    </submittedName>
</protein>
<keyword evidence="1" id="KW-1133">Transmembrane helix</keyword>
<keyword evidence="1" id="KW-0472">Membrane</keyword>
<evidence type="ECO:0000313" key="2">
    <source>
        <dbReference type="EMBL" id="MBI6872300.1"/>
    </source>
</evidence>
<name>A0A934HQ63_9CLOT</name>
<reference evidence="2" key="1">
    <citation type="submission" date="2020-12" db="EMBL/GenBank/DDBJ databases">
        <title>Clostridium thailandense sp. nov., a novel acetogenic bacterium isolated from peat land soil in Thailand.</title>
        <authorList>
            <person name="Chaikitkaew S."/>
            <person name="Birkeland N.K."/>
        </authorList>
    </citation>
    <scope>NUCLEOTIDE SEQUENCE</scope>
    <source>
        <strain evidence="2">DSM 17425</strain>
    </source>
</reference>
<dbReference type="AlphaFoldDB" id="A0A934HQ63"/>
<dbReference type="EMBL" id="JAEEGB010000006">
    <property type="protein sequence ID" value="MBI6872300.1"/>
    <property type="molecule type" value="Genomic_DNA"/>
</dbReference>
<feature type="transmembrane region" description="Helical" evidence="1">
    <location>
        <begin position="195"/>
        <end position="216"/>
    </location>
</feature>
<evidence type="ECO:0000256" key="1">
    <source>
        <dbReference type="SAM" id="Phobius"/>
    </source>
</evidence>
<proteinExistence type="predicted"/>
<dbReference type="RefSeq" id="WP_211141812.1">
    <property type="nucleotide sequence ID" value="NZ_JAEEGB010000006.1"/>
</dbReference>
<accession>A0A934HQ63</accession>
<organism evidence="2 3">
    <name type="scientific">Clostridium aciditolerans</name>
    <dbReference type="NCBI Taxonomy" id="339861"/>
    <lineage>
        <taxon>Bacteria</taxon>
        <taxon>Bacillati</taxon>
        <taxon>Bacillota</taxon>
        <taxon>Clostridia</taxon>
        <taxon>Eubacteriales</taxon>
        <taxon>Clostridiaceae</taxon>
        <taxon>Clostridium</taxon>
    </lineage>
</organism>
<keyword evidence="1" id="KW-0812">Transmembrane</keyword>